<dbReference type="EMBL" id="CP118375">
    <property type="protein sequence ID" value="WFD41737.1"/>
    <property type="molecule type" value="Genomic_DNA"/>
</dbReference>
<protein>
    <recommendedName>
        <fullName evidence="4">TLC domain-containing protein</fullName>
    </recommendedName>
</protein>
<keyword evidence="1" id="KW-0812">Transmembrane</keyword>
<evidence type="ECO:0000313" key="2">
    <source>
        <dbReference type="EMBL" id="WFD41737.1"/>
    </source>
</evidence>
<evidence type="ECO:0008006" key="4">
    <source>
        <dbReference type="Google" id="ProtNLM"/>
    </source>
</evidence>
<dbReference type="GO" id="GO:0055088">
    <property type="term" value="P:lipid homeostasis"/>
    <property type="evidence" value="ECO:0007669"/>
    <property type="project" value="TreeGrafter"/>
</dbReference>
<keyword evidence="1" id="KW-1133">Transmembrane helix</keyword>
<sequence>MAPVEWFLHNQHAKHLVLSLGAIQSVYQVFARTLFAGDTPDQLRKRSWIITTFSALVVSTMSIPYVFDFFYTGMDWQSMSPHRETISDPVCLFFLAYLLSDLGTGYVCYRSLVNFSSGWVHHTIYAILCVCWVYNRWSHAFVLAAIMEMPTWIMGIGVMNPRLRSYWAFTLSFLATRVVIHMLMVYSLAIPSGRYVDQYKPSWWPLTFAVVAFPMHVVWAYKSIRGLYRRHLKRKLEAEKRDLERRAAIDEATKLLDSADVLEESDAIEQPGRKARARQLVSDAVYKLWYSAPEAWRNAYAEQLEYCKEQGVDLSQMRRSMLVRQALARLLLQRDKRGHNLPLVEEDDEDDLEDWMSVTSMSTSNPSLRKSSQEARTISLGKGIKIKMPREFDPIIHGQKYVVSEFPVDQTASGTRRQRILGQLRRRFEIARRDMVVF</sequence>
<feature type="transmembrane region" description="Helical" evidence="1">
    <location>
        <begin position="166"/>
        <end position="190"/>
    </location>
</feature>
<dbReference type="PANTHER" id="PTHR13439">
    <property type="entry name" value="CT120 PROTEIN"/>
    <property type="match status" value="1"/>
</dbReference>
<evidence type="ECO:0000313" key="3">
    <source>
        <dbReference type="Proteomes" id="UP001214628"/>
    </source>
</evidence>
<proteinExistence type="predicted"/>
<feature type="transmembrane region" description="Helical" evidence="1">
    <location>
        <begin position="86"/>
        <end position="107"/>
    </location>
</feature>
<feature type="transmembrane region" description="Helical" evidence="1">
    <location>
        <begin position="202"/>
        <end position="221"/>
    </location>
</feature>
<gene>
    <name evidence="2" type="ORF">MPSI1_000373</name>
</gene>
<reference evidence="2" key="1">
    <citation type="submission" date="2023-02" db="EMBL/GenBank/DDBJ databases">
        <title>Mating type loci evolution in Malassezia.</title>
        <authorList>
            <person name="Coelho M.A."/>
        </authorList>
    </citation>
    <scope>NUCLEOTIDE SEQUENCE</scope>
    <source>
        <strain evidence="2">CBS 14136</strain>
    </source>
</reference>
<keyword evidence="3" id="KW-1185">Reference proteome</keyword>
<organism evidence="2 3">
    <name type="scientific">Malassezia psittaci</name>
    <dbReference type="NCBI Taxonomy" id="1821823"/>
    <lineage>
        <taxon>Eukaryota</taxon>
        <taxon>Fungi</taxon>
        <taxon>Dikarya</taxon>
        <taxon>Basidiomycota</taxon>
        <taxon>Ustilaginomycotina</taxon>
        <taxon>Malasseziomycetes</taxon>
        <taxon>Malasseziales</taxon>
        <taxon>Malasseziaceae</taxon>
        <taxon>Malassezia</taxon>
    </lineage>
</organism>
<dbReference type="InterPro" id="IPR050846">
    <property type="entry name" value="TLCD"/>
</dbReference>
<dbReference type="PANTHER" id="PTHR13439:SF72">
    <property type="entry name" value="TLC DOMAIN-CONTAINING PROTEIN"/>
    <property type="match status" value="1"/>
</dbReference>
<dbReference type="AlphaFoldDB" id="A0AAF0FBG7"/>
<name>A0AAF0FBG7_9BASI</name>
<keyword evidence="1" id="KW-0472">Membrane</keyword>
<evidence type="ECO:0000256" key="1">
    <source>
        <dbReference type="SAM" id="Phobius"/>
    </source>
</evidence>
<dbReference type="GO" id="GO:0005783">
    <property type="term" value="C:endoplasmic reticulum"/>
    <property type="evidence" value="ECO:0007669"/>
    <property type="project" value="TreeGrafter"/>
</dbReference>
<feature type="transmembrane region" description="Helical" evidence="1">
    <location>
        <begin position="47"/>
        <end position="66"/>
    </location>
</feature>
<feature type="transmembrane region" description="Helical" evidence="1">
    <location>
        <begin position="119"/>
        <end position="135"/>
    </location>
</feature>
<dbReference type="Proteomes" id="UP001214628">
    <property type="component" value="Chromosome 1"/>
</dbReference>
<accession>A0AAF0FBG7</accession>